<dbReference type="AlphaFoldDB" id="W1PD19"/>
<feature type="compositionally biased region" description="Polar residues" evidence="1">
    <location>
        <begin position="387"/>
        <end position="404"/>
    </location>
</feature>
<dbReference type="PANTHER" id="PTHR47041">
    <property type="entry name" value="SEC14 CYTOSOLIC FACTOR FAMILY PROTEIN / PHOSPHOGLYCERIDE TRANSFER FAMILY PROTEIN"/>
    <property type="match status" value="1"/>
</dbReference>
<sequence>MGGRTKEAYDRCLVASRHDNFWQKTLKNVASLKNAKIGSDTSVQLISFLLKVAALDVVRRFSKARVPFLWRGIQGLHVLSCLPFKWMEKWRPLRNLVRGTQKLSAPLFFLSIATIFSDQSDDQNDSPNSLAATTELPESSSEKSTSSTRSSDVSQSCRAIWLRKELDKHEITLPERIDEDELLRFYAASNGDFSCFLSSIKKTIRWRETLCILSTEQLETWCHLVFWHGYDIKFHPCLVIRLGLACSMLESHDRPRLAQAMVSQIEHGVLHHVMEKDPRITVLMDCEGLSTLKFPMHMMKSLSTLVQDHFPNRLATLYVIRLPPVVRIIAQSFIQILKPVTREKLRFEGNTYLRVLMEQFETVPSFLGGQCSCPKCALIDNQMGSLTRNNRGQTRGAQGSTSNGGAPEACGEDEVEDLGFYREPYNDSCDQMLRTTILSILMVWIFIAFYAGMRDPESDSWL</sequence>
<accession>W1PD19</accession>
<dbReference type="STRING" id="13333.W1PD19"/>
<feature type="compositionally biased region" description="Low complexity" evidence="1">
    <location>
        <begin position="125"/>
        <end position="151"/>
    </location>
</feature>
<proteinExistence type="predicted"/>
<reference evidence="5" key="1">
    <citation type="journal article" date="2013" name="Science">
        <title>The Amborella genome and the evolution of flowering plants.</title>
        <authorList>
            <consortium name="Amborella Genome Project"/>
        </authorList>
    </citation>
    <scope>NUCLEOTIDE SEQUENCE [LARGE SCALE GENOMIC DNA]</scope>
</reference>
<dbReference type="PANTHER" id="PTHR47041:SF2">
    <property type="entry name" value="SEC14 CYTOSOLIC FACTOR FAMILY PROTEIN _ PHOSPHOGLYCERIDE TRANSFER FAMILY PROTEIN"/>
    <property type="match status" value="1"/>
</dbReference>
<dbReference type="Proteomes" id="UP000017836">
    <property type="component" value="Unassembled WGS sequence"/>
</dbReference>
<evidence type="ECO:0000259" key="3">
    <source>
        <dbReference type="PROSITE" id="PS50191"/>
    </source>
</evidence>
<dbReference type="KEGG" id="atr:18436047"/>
<dbReference type="eggNOG" id="KOG1471">
    <property type="taxonomic scope" value="Eukaryota"/>
</dbReference>
<keyword evidence="2" id="KW-0812">Transmembrane</keyword>
<dbReference type="SUPFAM" id="SSF52087">
    <property type="entry name" value="CRAL/TRIO domain"/>
    <property type="match status" value="1"/>
</dbReference>
<evidence type="ECO:0000313" key="5">
    <source>
        <dbReference type="Proteomes" id="UP000017836"/>
    </source>
</evidence>
<protein>
    <recommendedName>
        <fullName evidence="3">CRAL-TRIO domain-containing protein</fullName>
    </recommendedName>
</protein>
<name>W1PD19_AMBTC</name>
<dbReference type="HOGENOM" id="CLU_045748_0_0_1"/>
<dbReference type="OMA" id="WNPFRVL"/>
<dbReference type="Pfam" id="PF00650">
    <property type="entry name" value="CRAL_TRIO"/>
    <property type="match status" value="1"/>
</dbReference>
<evidence type="ECO:0000256" key="1">
    <source>
        <dbReference type="SAM" id="MobiDB-lite"/>
    </source>
</evidence>
<dbReference type="EMBL" id="KI393609">
    <property type="protein sequence ID" value="ERN07812.1"/>
    <property type="molecule type" value="Genomic_DNA"/>
</dbReference>
<organism evidence="4 5">
    <name type="scientific">Amborella trichopoda</name>
    <dbReference type="NCBI Taxonomy" id="13333"/>
    <lineage>
        <taxon>Eukaryota</taxon>
        <taxon>Viridiplantae</taxon>
        <taxon>Streptophyta</taxon>
        <taxon>Embryophyta</taxon>
        <taxon>Tracheophyta</taxon>
        <taxon>Spermatophyta</taxon>
        <taxon>Magnoliopsida</taxon>
        <taxon>Amborellales</taxon>
        <taxon>Amborellaceae</taxon>
        <taxon>Amborella</taxon>
    </lineage>
</organism>
<dbReference type="Gene3D" id="3.40.525.10">
    <property type="entry name" value="CRAL-TRIO lipid binding domain"/>
    <property type="match status" value="1"/>
</dbReference>
<dbReference type="InterPro" id="IPR036865">
    <property type="entry name" value="CRAL-TRIO_dom_sf"/>
</dbReference>
<feature type="transmembrane region" description="Helical" evidence="2">
    <location>
        <begin position="432"/>
        <end position="452"/>
    </location>
</feature>
<dbReference type="OrthoDB" id="1434354at2759"/>
<feature type="domain" description="CRAL-TRIO" evidence="3">
    <location>
        <begin position="227"/>
        <end position="375"/>
    </location>
</feature>
<dbReference type="CDD" id="cd00170">
    <property type="entry name" value="SEC14"/>
    <property type="match status" value="1"/>
</dbReference>
<evidence type="ECO:0000313" key="4">
    <source>
        <dbReference type="EMBL" id="ERN07812.1"/>
    </source>
</evidence>
<feature type="region of interest" description="Disordered" evidence="1">
    <location>
        <begin position="387"/>
        <end position="411"/>
    </location>
</feature>
<dbReference type="PROSITE" id="PS50191">
    <property type="entry name" value="CRAL_TRIO"/>
    <property type="match status" value="1"/>
</dbReference>
<gene>
    <name evidence="4" type="ORF">AMTR_s00012p00164920</name>
</gene>
<feature type="region of interest" description="Disordered" evidence="1">
    <location>
        <begin position="119"/>
        <end position="151"/>
    </location>
</feature>
<keyword evidence="2" id="KW-0472">Membrane</keyword>
<keyword evidence="2" id="KW-1133">Transmembrane helix</keyword>
<keyword evidence="5" id="KW-1185">Reference proteome</keyword>
<dbReference type="SMART" id="SM00516">
    <property type="entry name" value="SEC14"/>
    <property type="match status" value="1"/>
</dbReference>
<dbReference type="InterPro" id="IPR001251">
    <property type="entry name" value="CRAL-TRIO_dom"/>
</dbReference>
<dbReference type="Gramene" id="ERN07812">
    <property type="protein sequence ID" value="ERN07812"/>
    <property type="gene ID" value="AMTR_s00012p00164920"/>
</dbReference>
<evidence type="ECO:0000256" key="2">
    <source>
        <dbReference type="SAM" id="Phobius"/>
    </source>
</evidence>